<dbReference type="InterPro" id="IPR036424">
    <property type="entry name" value="UPP_synth-like_sf"/>
</dbReference>
<feature type="binding site" evidence="2">
    <location>
        <position position="201"/>
    </location>
    <ligand>
        <name>Mg(2+)</name>
        <dbReference type="ChEBI" id="CHEBI:18420"/>
    </ligand>
</feature>
<dbReference type="EMBL" id="CADCTV010000192">
    <property type="protein sequence ID" value="CAA9307223.1"/>
    <property type="molecule type" value="Genomic_DNA"/>
</dbReference>
<dbReference type="EC" id="2.5.1.-" evidence="2"/>
<comment type="cofactor">
    <cofactor evidence="2">
        <name>Mg(2+)</name>
        <dbReference type="ChEBI" id="CHEBI:18420"/>
    </cofactor>
    <text evidence="2">Binds 2 magnesium ions per subunit.</text>
</comment>
<dbReference type="GO" id="GO:0008834">
    <property type="term" value="F:ditrans,polycis-undecaprenyl-diphosphate synthase [(2E,6E)-farnesyl-diphosphate specific] activity"/>
    <property type="evidence" value="ECO:0007669"/>
    <property type="project" value="TreeGrafter"/>
</dbReference>
<keyword evidence="2" id="KW-0479">Metal-binding</keyword>
<accession>A0A6J4KJZ7</accession>
<sequence>MQRTFQIGQNPGMHVALIMDGNGRWAAARGWPRLAGHREGARAVRRIVEAAPGLGISTVTLYAFSSDNWGRPPREVAGLMRLFRAYLAGEAQRCVENGVRLRVIGRRDRLPDVLARQVAAAEEATAGGTRLTLRIALDYSARDALLRAAALAEGDSREDFALALGRAMGEDEPAPDVDLLVRTGGEQRLSDFLLWECAYAELFFTPLAWPEFDPAALGRAVEWFQGRERRFGRLKSA</sequence>
<organism evidence="3">
    <name type="scientific">uncultured Gemmatimonadota bacterium</name>
    <dbReference type="NCBI Taxonomy" id="203437"/>
    <lineage>
        <taxon>Bacteria</taxon>
        <taxon>Pseudomonadati</taxon>
        <taxon>Gemmatimonadota</taxon>
        <taxon>environmental samples</taxon>
    </lineage>
</organism>
<dbReference type="PROSITE" id="PS01066">
    <property type="entry name" value="UPP_SYNTHASE"/>
    <property type="match status" value="1"/>
</dbReference>
<dbReference type="Gene3D" id="3.40.1180.10">
    <property type="entry name" value="Decaprenyl diphosphate synthase-like"/>
    <property type="match status" value="1"/>
</dbReference>
<dbReference type="NCBIfam" id="TIGR00055">
    <property type="entry name" value="uppS"/>
    <property type="match status" value="1"/>
</dbReference>
<dbReference type="NCBIfam" id="NF011412">
    <property type="entry name" value="PRK14839.1"/>
    <property type="match status" value="1"/>
</dbReference>
<feature type="binding site" evidence="2">
    <location>
        <position position="20"/>
    </location>
    <ligand>
        <name>Mg(2+)</name>
        <dbReference type="ChEBI" id="CHEBI:18420"/>
    </ligand>
</feature>
<gene>
    <name evidence="3" type="ORF">AVDCRST_MAG89-879</name>
</gene>
<evidence type="ECO:0000313" key="3">
    <source>
        <dbReference type="EMBL" id="CAA9307223.1"/>
    </source>
</evidence>
<dbReference type="PANTHER" id="PTHR10291">
    <property type="entry name" value="DEHYDRODOLICHYL DIPHOSPHATE SYNTHASE FAMILY MEMBER"/>
    <property type="match status" value="1"/>
</dbReference>
<dbReference type="PANTHER" id="PTHR10291:SF0">
    <property type="entry name" value="DEHYDRODOLICHYL DIPHOSPHATE SYNTHASE 2"/>
    <property type="match status" value="1"/>
</dbReference>
<feature type="binding site" evidence="2">
    <location>
        <position position="37"/>
    </location>
    <ligand>
        <name>substrate</name>
    </ligand>
</feature>
<dbReference type="SUPFAM" id="SSF64005">
    <property type="entry name" value="Undecaprenyl diphosphate synthase"/>
    <property type="match status" value="1"/>
</dbReference>
<feature type="binding site" evidence="2">
    <location>
        <position position="69"/>
    </location>
    <ligand>
        <name>substrate</name>
    </ligand>
</feature>
<dbReference type="HAMAP" id="MF_01139">
    <property type="entry name" value="ISPT"/>
    <property type="match status" value="1"/>
</dbReference>
<feature type="binding site" evidence="2">
    <location>
        <begin position="65"/>
        <end position="67"/>
    </location>
    <ligand>
        <name>substrate</name>
    </ligand>
</feature>
<keyword evidence="2" id="KW-0460">Magnesium</keyword>
<dbReference type="GO" id="GO:0005829">
    <property type="term" value="C:cytosol"/>
    <property type="evidence" value="ECO:0007669"/>
    <property type="project" value="TreeGrafter"/>
</dbReference>
<dbReference type="AlphaFoldDB" id="A0A6J4KJZ7"/>
<dbReference type="CDD" id="cd00475">
    <property type="entry name" value="Cis_IPPS"/>
    <property type="match status" value="1"/>
</dbReference>
<feature type="active site" description="Proton acceptor" evidence="2">
    <location>
        <position position="68"/>
    </location>
</feature>
<dbReference type="InterPro" id="IPR001441">
    <property type="entry name" value="UPP_synth-like"/>
</dbReference>
<evidence type="ECO:0000256" key="2">
    <source>
        <dbReference type="HAMAP-Rule" id="MF_01139"/>
    </source>
</evidence>
<feature type="binding site" evidence="2">
    <location>
        <position position="25"/>
    </location>
    <ligand>
        <name>substrate</name>
    </ligand>
</feature>
<reference evidence="3" key="1">
    <citation type="submission" date="2020-02" db="EMBL/GenBank/DDBJ databases">
        <authorList>
            <person name="Meier V. D."/>
        </authorList>
    </citation>
    <scope>NUCLEOTIDE SEQUENCE</scope>
    <source>
        <strain evidence="3">AVDCRST_MAG89</strain>
    </source>
</reference>
<dbReference type="GO" id="GO:0000287">
    <property type="term" value="F:magnesium ion binding"/>
    <property type="evidence" value="ECO:0007669"/>
    <property type="project" value="UniProtKB-UniRule"/>
</dbReference>
<comment type="function">
    <text evidence="2">Catalyzes the condensation of isopentenyl diphosphate (IPP) with allylic pyrophosphates generating different type of terpenoids.</text>
</comment>
<keyword evidence="1 2" id="KW-0808">Transferase</keyword>
<feature type="binding site" evidence="2">
    <location>
        <position position="33"/>
    </location>
    <ligand>
        <name>substrate</name>
    </ligand>
</feature>
<feature type="binding site" evidence="2">
    <location>
        <begin position="21"/>
        <end position="24"/>
    </location>
    <ligand>
        <name>substrate</name>
    </ligand>
</feature>
<feature type="binding site" evidence="2">
    <location>
        <position position="71"/>
    </location>
    <ligand>
        <name>substrate</name>
    </ligand>
</feature>
<feature type="binding site" evidence="2">
    <location>
        <begin position="188"/>
        <end position="190"/>
    </location>
    <ligand>
        <name>substrate</name>
    </ligand>
</feature>
<comment type="subunit">
    <text evidence="2">Homodimer.</text>
</comment>
<feature type="binding site" evidence="2">
    <location>
        <position position="182"/>
    </location>
    <ligand>
        <name>substrate</name>
    </ligand>
</feature>
<evidence type="ECO:0000256" key="1">
    <source>
        <dbReference type="ARBA" id="ARBA00022679"/>
    </source>
</evidence>
<dbReference type="GO" id="GO:0016094">
    <property type="term" value="P:polyprenol biosynthetic process"/>
    <property type="evidence" value="ECO:0007669"/>
    <property type="project" value="TreeGrafter"/>
</dbReference>
<name>A0A6J4KJZ7_9BACT</name>
<dbReference type="InterPro" id="IPR018520">
    <property type="entry name" value="UPP_synth-like_CS"/>
</dbReference>
<dbReference type="Pfam" id="PF01255">
    <property type="entry name" value="Prenyltransf"/>
    <property type="match status" value="1"/>
</dbReference>
<comment type="similarity">
    <text evidence="2">Belongs to the UPP synthase family.</text>
</comment>
<proteinExistence type="inferred from homology"/>
<protein>
    <recommendedName>
        <fullName evidence="2">Isoprenyl transferase</fullName>
        <ecNumber evidence="2">2.5.1.-</ecNumber>
    </recommendedName>
</protein>
<feature type="active site" evidence="2">
    <location>
        <position position="20"/>
    </location>
</feature>